<evidence type="ECO:0000256" key="1">
    <source>
        <dbReference type="ARBA" id="ARBA00005179"/>
    </source>
</evidence>
<dbReference type="Gene3D" id="1.10.600.10">
    <property type="entry name" value="Farnesyl Diphosphate Synthase"/>
    <property type="match status" value="1"/>
</dbReference>
<dbReference type="RefSeq" id="XP_022483609.1">
    <property type="nucleotide sequence ID" value="XM_022636574.1"/>
</dbReference>
<dbReference type="PANTHER" id="PTHR12001:SF44">
    <property type="entry name" value="GERANYLGERANYL PYROPHOSPHATE SYNTHASE"/>
    <property type="match status" value="1"/>
</dbReference>
<dbReference type="Proteomes" id="UP000177622">
    <property type="component" value="Unassembled WGS sequence"/>
</dbReference>
<dbReference type="InterPro" id="IPR033749">
    <property type="entry name" value="Polyprenyl_synt_CS"/>
</dbReference>
<dbReference type="AlphaFoldDB" id="A0A1F5L4K6"/>
<comment type="caution">
    <text evidence="5">The sequence shown here is derived from an EMBL/GenBank/DDBJ whole genome shotgun (WGS) entry which is preliminary data.</text>
</comment>
<evidence type="ECO:0000313" key="5">
    <source>
        <dbReference type="EMBL" id="OGE48153.1"/>
    </source>
</evidence>
<keyword evidence="6" id="KW-1185">Reference proteome</keyword>
<comment type="pathway">
    <text evidence="1">Secondary metabolite biosynthesis.</text>
</comment>
<dbReference type="GO" id="GO:0046872">
    <property type="term" value="F:metal ion binding"/>
    <property type="evidence" value="ECO:0007669"/>
    <property type="project" value="UniProtKB-KW"/>
</dbReference>
<dbReference type="GO" id="GO:0043386">
    <property type="term" value="P:mycotoxin biosynthetic process"/>
    <property type="evidence" value="ECO:0007669"/>
    <property type="project" value="UniProtKB-ARBA"/>
</dbReference>
<dbReference type="STRING" id="1835702.A0A1F5L4K6"/>
<organism evidence="5 6">
    <name type="scientific">Penicillium arizonense</name>
    <dbReference type="NCBI Taxonomy" id="1835702"/>
    <lineage>
        <taxon>Eukaryota</taxon>
        <taxon>Fungi</taxon>
        <taxon>Dikarya</taxon>
        <taxon>Ascomycota</taxon>
        <taxon>Pezizomycotina</taxon>
        <taxon>Eurotiomycetes</taxon>
        <taxon>Eurotiomycetidae</taxon>
        <taxon>Eurotiales</taxon>
        <taxon>Aspergillaceae</taxon>
        <taxon>Penicillium</taxon>
    </lineage>
</organism>
<dbReference type="InterPro" id="IPR008949">
    <property type="entry name" value="Isoprenoid_synthase_dom_sf"/>
</dbReference>
<dbReference type="Pfam" id="PF00348">
    <property type="entry name" value="polyprenyl_synt"/>
    <property type="match status" value="1"/>
</dbReference>
<dbReference type="GO" id="GO:0046165">
    <property type="term" value="P:alcohol biosynthetic process"/>
    <property type="evidence" value="ECO:0007669"/>
    <property type="project" value="UniProtKB-ARBA"/>
</dbReference>
<dbReference type="GO" id="GO:0004659">
    <property type="term" value="F:prenyltransferase activity"/>
    <property type="evidence" value="ECO:0007669"/>
    <property type="project" value="InterPro"/>
</dbReference>
<dbReference type="PROSITE" id="PS00723">
    <property type="entry name" value="POLYPRENYL_SYNTHASE_1"/>
    <property type="match status" value="1"/>
</dbReference>
<dbReference type="SUPFAM" id="SSF48576">
    <property type="entry name" value="Terpenoid synthases"/>
    <property type="match status" value="1"/>
</dbReference>
<evidence type="ECO:0000313" key="6">
    <source>
        <dbReference type="Proteomes" id="UP000177622"/>
    </source>
</evidence>
<dbReference type="PANTHER" id="PTHR12001">
    <property type="entry name" value="GERANYLGERANYL PYROPHOSPHATE SYNTHASE"/>
    <property type="match status" value="1"/>
</dbReference>
<protein>
    <submittedName>
        <fullName evidence="5">Uncharacterized protein</fullName>
    </submittedName>
</protein>
<keyword evidence="3" id="KW-0479">Metal-binding</keyword>
<evidence type="ECO:0000256" key="4">
    <source>
        <dbReference type="ARBA" id="ARBA00022842"/>
    </source>
</evidence>
<gene>
    <name evidence="5" type="ORF">PENARI_c032G05664</name>
</gene>
<reference evidence="5 6" key="1">
    <citation type="journal article" date="2016" name="Sci. Rep.">
        <title>Penicillium arizonense, a new, genome sequenced fungal species, reveals a high chemical diversity in secreted metabolites.</title>
        <authorList>
            <person name="Grijseels S."/>
            <person name="Nielsen J.C."/>
            <person name="Randelovic M."/>
            <person name="Nielsen J."/>
            <person name="Nielsen K.F."/>
            <person name="Workman M."/>
            <person name="Frisvad J.C."/>
        </authorList>
    </citation>
    <scope>NUCLEOTIDE SEQUENCE [LARGE SCALE GENOMIC DNA]</scope>
    <source>
        <strain evidence="5 6">CBS 141311</strain>
    </source>
</reference>
<evidence type="ECO:0000256" key="2">
    <source>
        <dbReference type="ARBA" id="ARBA00022679"/>
    </source>
</evidence>
<dbReference type="EMBL" id="LXJU01000032">
    <property type="protein sequence ID" value="OGE48153.1"/>
    <property type="molecule type" value="Genomic_DNA"/>
</dbReference>
<dbReference type="OrthoDB" id="6921389at2759"/>
<accession>A0A1F5L4K6</accession>
<keyword evidence="4" id="KW-0460">Magnesium</keyword>
<dbReference type="GeneID" id="34581308"/>
<dbReference type="GO" id="GO:0008299">
    <property type="term" value="P:isoprenoid biosynthetic process"/>
    <property type="evidence" value="ECO:0007669"/>
    <property type="project" value="InterPro"/>
</dbReference>
<name>A0A1F5L4K6_PENAI</name>
<dbReference type="InterPro" id="IPR000092">
    <property type="entry name" value="Polyprenyl_synt"/>
</dbReference>
<proteinExistence type="predicted"/>
<sequence>MDMNVPSSKLLLTPQSSQEHMTRDSWFGKSDQVVTGPFDYLFSSPGKNIRSLLMDAFNEWLQVPELQLIKEVVNILHTASLLIDDIEDNSVLRRGLPVAHQIFGTAQTINSANHAYFIAIEKLQELQIPPAYTILIEEMIHLHHGK</sequence>
<keyword evidence="2" id="KW-0808">Transferase</keyword>
<evidence type="ECO:0000256" key="3">
    <source>
        <dbReference type="ARBA" id="ARBA00022723"/>
    </source>
</evidence>